<dbReference type="AlphaFoldDB" id="A0A4P8WN11"/>
<keyword evidence="1" id="KW-0812">Transmembrane</keyword>
<dbReference type="Proteomes" id="UP000302218">
    <property type="component" value="Plasmid pNVE500"/>
</dbReference>
<gene>
    <name evidence="2" type="ORF">FEJ81_20945</name>
</gene>
<evidence type="ECO:0000256" key="1">
    <source>
        <dbReference type="SAM" id="Phobius"/>
    </source>
</evidence>
<keyword evidence="2" id="KW-0614">Plasmid</keyword>
<proteinExistence type="predicted"/>
<dbReference type="RefSeq" id="WP_138247143.1">
    <property type="nucleotide sequence ID" value="NZ_CP040331.1"/>
</dbReference>
<accession>A0A4P8WN11</accession>
<protein>
    <recommendedName>
        <fullName evidence="4">MHYT domain-containing protein</fullName>
    </recommendedName>
</protein>
<evidence type="ECO:0000313" key="2">
    <source>
        <dbReference type="EMBL" id="QCS44745.1"/>
    </source>
</evidence>
<name>A0A4P8WN11_9EURY</name>
<dbReference type="EMBL" id="CP040331">
    <property type="protein sequence ID" value="QCS44745.1"/>
    <property type="molecule type" value="Genomic_DNA"/>
</dbReference>
<geneLocation type="plasmid" evidence="3">
    <name>pnve500</name>
</geneLocation>
<keyword evidence="1" id="KW-0472">Membrane</keyword>
<evidence type="ECO:0000313" key="3">
    <source>
        <dbReference type="Proteomes" id="UP000302218"/>
    </source>
</evidence>
<feature type="transmembrane region" description="Helical" evidence="1">
    <location>
        <begin position="33"/>
        <end position="54"/>
    </location>
</feature>
<dbReference type="KEGG" id="nvr:FEJ81_20945"/>
<reference evidence="3" key="1">
    <citation type="submission" date="2019-05" db="EMBL/GenBank/DDBJ databases">
        <title>Genome sequence and methylation pattern of the halophilic Archaeon Natrinema versiforme BOL5-4.</title>
        <authorList>
            <person name="DasSarma P."/>
            <person name="Anton B.P."/>
            <person name="DasSarma S.L."/>
            <person name="Martinez F.L."/>
            <person name="Guzman D."/>
            <person name="Roberts R.J."/>
            <person name="DasSarma S."/>
        </authorList>
    </citation>
    <scope>NUCLEOTIDE SEQUENCE [LARGE SCALE GENOMIC DNA]</scope>
    <source>
        <strain evidence="3">BOL5-4</strain>
        <plasmid evidence="3">pnve500</plasmid>
    </source>
</reference>
<dbReference type="GeneID" id="40267797"/>
<sequence length="67" mass="7062">MSAVSTGLLFGGLWALHFVGVTAADSAVFLERFATPVFLIMVIACVTVLLSELVSGGEFEWIEACAP</sequence>
<keyword evidence="1" id="KW-1133">Transmembrane helix</keyword>
<evidence type="ECO:0008006" key="4">
    <source>
        <dbReference type="Google" id="ProtNLM"/>
    </source>
</evidence>
<organism evidence="2 3">
    <name type="scientific">Natrinema versiforme</name>
    <dbReference type="NCBI Taxonomy" id="88724"/>
    <lineage>
        <taxon>Archaea</taxon>
        <taxon>Methanobacteriati</taxon>
        <taxon>Methanobacteriota</taxon>
        <taxon>Stenosarchaea group</taxon>
        <taxon>Halobacteria</taxon>
        <taxon>Halobacteriales</taxon>
        <taxon>Natrialbaceae</taxon>
        <taxon>Natrinema</taxon>
    </lineage>
</organism>